<gene>
    <name evidence="1" type="primary">107365944</name>
</gene>
<dbReference type="KEGG" id="tut:107365944"/>
<dbReference type="HOGENOM" id="CLU_071407_2_0_1"/>
<evidence type="ECO:0000313" key="2">
    <source>
        <dbReference type="Proteomes" id="UP000015104"/>
    </source>
</evidence>
<proteinExistence type="predicted"/>
<dbReference type="AlphaFoldDB" id="T1KP11"/>
<keyword evidence="2" id="KW-1185">Reference proteome</keyword>
<sequence length="213" mass="25408">MSEDNDSTETTIKVKLGDEDYHDIVIDWTDDSCEYKQQLLFRKLAEFTGIPSKHIFNSYIHKEDFPFWLENTDYEYRYDTSPVTNETLMTNFKEGDCFAIRTRMFMNDERDDLFSISVDLISSRHFHPTECRHFWCPHKDTRGLLNKRREMILNSGLQAKIKAALPERRYSFEGDEWVKTLVNFNIRQYYGSCCSRNVTINTKHTRDYLPHRG</sequence>
<dbReference type="EMBL" id="CAEY01000282">
    <property type="status" value="NOT_ANNOTATED_CDS"/>
    <property type="molecule type" value="Genomic_DNA"/>
</dbReference>
<reference evidence="2" key="1">
    <citation type="submission" date="2011-08" db="EMBL/GenBank/DDBJ databases">
        <authorList>
            <person name="Rombauts S."/>
        </authorList>
    </citation>
    <scope>NUCLEOTIDE SEQUENCE</scope>
    <source>
        <strain evidence="2">London</strain>
    </source>
</reference>
<protein>
    <submittedName>
        <fullName evidence="1">Uncharacterized protein</fullName>
    </submittedName>
</protein>
<name>T1KP11_TETUR</name>
<dbReference type="EnsemblMetazoa" id="tetur16g02940.1">
    <property type="protein sequence ID" value="tetur16g02940.1"/>
    <property type="gene ID" value="tetur16g02940"/>
</dbReference>
<accession>T1KP11</accession>
<dbReference type="Proteomes" id="UP000015104">
    <property type="component" value="Unassembled WGS sequence"/>
</dbReference>
<organism evidence="1 2">
    <name type="scientific">Tetranychus urticae</name>
    <name type="common">Two-spotted spider mite</name>
    <dbReference type="NCBI Taxonomy" id="32264"/>
    <lineage>
        <taxon>Eukaryota</taxon>
        <taxon>Metazoa</taxon>
        <taxon>Ecdysozoa</taxon>
        <taxon>Arthropoda</taxon>
        <taxon>Chelicerata</taxon>
        <taxon>Arachnida</taxon>
        <taxon>Acari</taxon>
        <taxon>Acariformes</taxon>
        <taxon>Trombidiformes</taxon>
        <taxon>Prostigmata</taxon>
        <taxon>Eleutherengona</taxon>
        <taxon>Raphignathae</taxon>
        <taxon>Tetranychoidea</taxon>
        <taxon>Tetranychidae</taxon>
        <taxon>Tetranychus</taxon>
    </lineage>
</organism>
<reference evidence="1" key="2">
    <citation type="submission" date="2015-06" db="UniProtKB">
        <authorList>
            <consortium name="EnsemblMetazoa"/>
        </authorList>
    </citation>
    <scope>IDENTIFICATION</scope>
</reference>
<evidence type="ECO:0000313" key="1">
    <source>
        <dbReference type="EnsemblMetazoa" id="tetur16g02940.1"/>
    </source>
</evidence>